<organism evidence="1 2">
    <name type="scientific">Dunaliella salina</name>
    <name type="common">Green alga</name>
    <name type="synonym">Protococcus salinus</name>
    <dbReference type="NCBI Taxonomy" id="3046"/>
    <lineage>
        <taxon>Eukaryota</taxon>
        <taxon>Viridiplantae</taxon>
        <taxon>Chlorophyta</taxon>
        <taxon>core chlorophytes</taxon>
        <taxon>Chlorophyceae</taxon>
        <taxon>CS clade</taxon>
        <taxon>Chlamydomonadales</taxon>
        <taxon>Dunaliellaceae</taxon>
        <taxon>Dunaliella</taxon>
    </lineage>
</organism>
<comment type="caution">
    <text evidence="1">The sequence shown here is derived from an EMBL/GenBank/DDBJ whole genome shotgun (WGS) entry which is preliminary data.</text>
</comment>
<accession>A0ABQ7GWA0</accession>
<sequence>MNHWLFSLPVLHDFGKIGIGKHKAFDTCPPTRPQKTLPCILKPKNEPAPATNAAGKNFSQAVYLLILDDRPSYTSVSSFLTSIHACQALHTDLFPPGCLTSHHACQTLHTSLFPPDCMTSYFARQSPHINLFPPEANTSRTKLRTLLRMLGDA</sequence>
<dbReference type="Proteomes" id="UP000815325">
    <property type="component" value="Unassembled WGS sequence"/>
</dbReference>
<evidence type="ECO:0008006" key="3">
    <source>
        <dbReference type="Google" id="ProtNLM"/>
    </source>
</evidence>
<evidence type="ECO:0000313" key="1">
    <source>
        <dbReference type="EMBL" id="KAF5838879.1"/>
    </source>
</evidence>
<keyword evidence="2" id="KW-1185">Reference proteome</keyword>
<dbReference type="EMBL" id="MU069563">
    <property type="protein sequence ID" value="KAF5838879.1"/>
    <property type="molecule type" value="Genomic_DNA"/>
</dbReference>
<evidence type="ECO:0000313" key="2">
    <source>
        <dbReference type="Proteomes" id="UP000815325"/>
    </source>
</evidence>
<protein>
    <recommendedName>
        <fullName evidence="3">Encoded protein</fullName>
    </recommendedName>
</protein>
<reference evidence="1" key="1">
    <citation type="submission" date="2017-08" db="EMBL/GenBank/DDBJ databases">
        <authorList>
            <person name="Polle J.E."/>
            <person name="Barry K."/>
            <person name="Cushman J."/>
            <person name="Schmutz J."/>
            <person name="Tran D."/>
            <person name="Hathwaick L.T."/>
            <person name="Yim W.C."/>
            <person name="Jenkins J."/>
            <person name="Mckie-Krisberg Z.M."/>
            <person name="Prochnik S."/>
            <person name="Lindquist E."/>
            <person name="Dockter R.B."/>
            <person name="Adam C."/>
            <person name="Molina H."/>
            <person name="Bunkerborg J."/>
            <person name="Jin E."/>
            <person name="Buchheim M."/>
            <person name="Magnuson J."/>
        </authorList>
    </citation>
    <scope>NUCLEOTIDE SEQUENCE</scope>
    <source>
        <strain evidence="1">CCAP 19/18</strain>
    </source>
</reference>
<gene>
    <name evidence="1" type="ORF">DUNSADRAFT_2048</name>
</gene>
<proteinExistence type="predicted"/>
<name>A0ABQ7GWA0_DUNSA</name>